<comment type="similarity">
    <text evidence="1">Belongs to the universal ribosomal protein uL24 family.</text>
</comment>
<dbReference type="Gene3D" id="2.30.30.30">
    <property type="match status" value="1"/>
</dbReference>
<dbReference type="STRING" id="4829.A0A168LHR8"/>
<evidence type="ECO:0000256" key="3">
    <source>
        <dbReference type="ARBA" id="ARBA00023274"/>
    </source>
</evidence>
<dbReference type="InterPro" id="IPR057264">
    <property type="entry name" value="Ribosomal_uL24_C"/>
</dbReference>
<dbReference type="AlphaFoldDB" id="A0A168LHR8"/>
<protein>
    <recommendedName>
        <fullName evidence="4">KOW domain-containing protein</fullName>
    </recommendedName>
</protein>
<evidence type="ECO:0000259" key="4">
    <source>
        <dbReference type="SMART" id="SM00739"/>
    </source>
</evidence>
<evidence type="ECO:0000313" key="6">
    <source>
        <dbReference type="Proteomes" id="UP000078561"/>
    </source>
</evidence>
<organism evidence="5">
    <name type="scientific">Absidia glauca</name>
    <name type="common">Pin mould</name>
    <dbReference type="NCBI Taxonomy" id="4829"/>
    <lineage>
        <taxon>Eukaryota</taxon>
        <taxon>Fungi</taxon>
        <taxon>Fungi incertae sedis</taxon>
        <taxon>Mucoromycota</taxon>
        <taxon>Mucoromycotina</taxon>
        <taxon>Mucoromycetes</taxon>
        <taxon>Mucorales</taxon>
        <taxon>Cunninghamellaceae</taxon>
        <taxon>Absidia</taxon>
    </lineage>
</organism>
<evidence type="ECO:0000256" key="2">
    <source>
        <dbReference type="ARBA" id="ARBA00022980"/>
    </source>
</evidence>
<keyword evidence="6" id="KW-1185">Reference proteome</keyword>
<dbReference type="Pfam" id="PF22682">
    <property type="entry name" value="Ribosomal_uL24m-like"/>
    <property type="match status" value="1"/>
</dbReference>
<dbReference type="InterPro" id="IPR003256">
    <property type="entry name" value="Ribosomal_uL24"/>
</dbReference>
<dbReference type="InParanoid" id="A0A168LHR8"/>
<dbReference type="SMART" id="SM00739">
    <property type="entry name" value="KOW"/>
    <property type="match status" value="1"/>
</dbReference>
<dbReference type="GO" id="GO:0003723">
    <property type="term" value="F:RNA binding"/>
    <property type="evidence" value="ECO:0007669"/>
    <property type="project" value="InterPro"/>
</dbReference>
<dbReference type="GO" id="GO:0005840">
    <property type="term" value="C:ribosome"/>
    <property type="evidence" value="ECO:0007669"/>
    <property type="project" value="UniProtKB-KW"/>
</dbReference>
<evidence type="ECO:0000313" key="5">
    <source>
        <dbReference type="EMBL" id="SAL96811.1"/>
    </source>
</evidence>
<dbReference type="Proteomes" id="UP000078561">
    <property type="component" value="Unassembled WGS sequence"/>
</dbReference>
<feature type="domain" description="KOW" evidence="4">
    <location>
        <begin position="30"/>
        <end position="57"/>
    </location>
</feature>
<dbReference type="PANTHER" id="PTHR12903">
    <property type="entry name" value="MITOCHONDRIAL RIBOSOMAL PROTEIN L24"/>
    <property type="match status" value="1"/>
</dbReference>
<dbReference type="GO" id="GO:0003735">
    <property type="term" value="F:structural constituent of ribosome"/>
    <property type="evidence" value="ECO:0007669"/>
    <property type="project" value="InterPro"/>
</dbReference>
<dbReference type="HAMAP" id="MF_01326_B">
    <property type="entry name" value="Ribosomal_uL24_B"/>
    <property type="match status" value="1"/>
</dbReference>
<dbReference type="GO" id="GO:0006412">
    <property type="term" value="P:translation"/>
    <property type="evidence" value="ECO:0007669"/>
    <property type="project" value="InterPro"/>
</dbReference>
<gene>
    <name evidence="5" type="primary">ABSGL_02238.1 scaffold 2873</name>
</gene>
<dbReference type="CDD" id="cd06089">
    <property type="entry name" value="KOW_RPL26"/>
    <property type="match status" value="1"/>
</dbReference>
<accession>A0A168LHR8</accession>
<dbReference type="NCBIfam" id="TIGR01079">
    <property type="entry name" value="rplX_bact"/>
    <property type="match status" value="1"/>
</dbReference>
<dbReference type="OMA" id="DFEWRFT"/>
<keyword evidence="2" id="KW-0689">Ribosomal protein</keyword>
<dbReference type="GO" id="GO:1990904">
    <property type="term" value="C:ribonucleoprotein complex"/>
    <property type="evidence" value="ECO:0007669"/>
    <property type="project" value="UniProtKB-KW"/>
</dbReference>
<dbReference type="EMBL" id="LT551286">
    <property type="protein sequence ID" value="SAL96811.1"/>
    <property type="molecule type" value="Genomic_DNA"/>
</dbReference>
<name>A0A168LHR8_ABSGL</name>
<reference evidence="5" key="1">
    <citation type="submission" date="2016-04" db="EMBL/GenBank/DDBJ databases">
        <authorList>
            <person name="Evans L.H."/>
            <person name="Alamgir A."/>
            <person name="Owens N."/>
            <person name="Weber N.D."/>
            <person name="Virtaneva K."/>
            <person name="Barbian K."/>
            <person name="Babar A."/>
            <person name="Rosenke K."/>
        </authorList>
    </citation>
    <scope>NUCLEOTIDE SEQUENCE [LARGE SCALE GENOMIC DNA]</scope>
    <source>
        <strain evidence="5">CBS 101.48</strain>
    </source>
</reference>
<dbReference type="Pfam" id="PF00467">
    <property type="entry name" value="KOW"/>
    <property type="match status" value="1"/>
</dbReference>
<sequence length="189" mass="21447">MHRFKSQGVSSRVFSKPQWVNPKDRVTKWNIVTGDKVAIIAGKDKDTIGEIKSVDRKTNSVIVEGKKLAKKHVPLQPAAPEGIMRKEQPIHVSNVMLLHPDTQIPTRIERRRVEKTLEDGRVVNRWSRFVRNSDVEIPKPTRKYNDKSGEEAFATSPSDALSVTYTPSALEAPVPSDLIKELRNIYKKK</sequence>
<proteinExistence type="inferred from homology"/>
<dbReference type="Pfam" id="PF17136">
    <property type="entry name" value="ribosomal_L24"/>
    <property type="match status" value="1"/>
</dbReference>
<evidence type="ECO:0000256" key="1">
    <source>
        <dbReference type="ARBA" id="ARBA00010618"/>
    </source>
</evidence>
<dbReference type="SUPFAM" id="SSF50104">
    <property type="entry name" value="Translation proteins SH3-like domain"/>
    <property type="match status" value="1"/>
</dbReference>
<dbReference type="InterPro" id="IPR008991">
    <property type="entry name" value="Translation_prot_SH3-like_sf"/>
</dbReference>
<dbReference type="InterPro" id="IPR014722">
    <property type="entry name" value="Rib_uL2_dom2"/>
</dbReference>
<dbReference type="OrthoDB" id="359154at2759"/>
<keyword evidence="3" id="KW-0687">Ribonucleoprotein</keyword>
<dbReference type="InterPro" id="IPR041988">
    <property type="entry name" value="Ribosomal_uL24_KOW"/>
</dbReference>
<dbReference type="FunCoup" id="A0A168LHR8">
    <property type="interactions" value="456"/>
</dbReference>
<dbReference type="InterPro" id="IPR005824">
    <property type="entry name" value="KOW"/>
</dbReference>